<organism evidence="2 3">
    <name type="scientific">Shewanella khirikhana</name>
    <dbReference type="NCBI Taxonomy" id="1965282"/>
    <lineage>
        <taxon>Bacteria</taxon>
        <taxon>Pseudomonadati</taxon>
        <taxon>Pseudomonadota</taxon>
        <taxon>Gammaproteobacteria</taxon>
        <taxon>Alteromonadales</taxon>
        <taxon>Shewanellaceae</taxon>
        <taxon>Shewanella</taxon>
    </lineage>
</organism>
<protein>
    <recommendedName>
        <fullName evidence="1">TfoX C-terminal domain-containing protein</fullName>
    </recommendedName>
</protein>
<dbReference type="InterPro" id="IPR047525">
    <property type="entry name" value="TfoX-like"/>
</dbReference>
<sequence>MPCGLKTPKIWTASQTTNKRLSSYKPRPVRGLFFLARGYPVVSVPIGIFAMTAIKDAANLGPKSALWLAQIGITELEQVAAIGSIQVMLRLRRAGMPVSLNLLYALEGAQQGCHWQQVKRERRGELALLWDAALAHDAEHNP</sequence>
<evidence type="ECO:0000313" key="3">
    <source>
        <dbReference type="Proteomes" id="UP000278437"/>
    </source>
</evidence>
<keyword evidence="3" id="KW-1185">Reference proteome</keyword>
<evidence type="ECO:0000259" key="1">
    <source>
        <dbReference type="Pfam" id="PF04994"/>
    </source>
</evidence>
<dbReference type="EMBL" id="CP020373">
    <property type="protein sequence ID" value="AZQ11212.1"/>
    <property type="molecule type" value="Genomic_DNA"/>
</dbReference>
<dbReference type="Pfam" id="PF04994">
    <property type="entry name" value="TfoX_C"/>
    <property type="match status" value="1"/>
</dbReference>
<name>A0ABM7DB97_9GAMM</name>
<gene>
    <name evidence="2" type="ORF">STH12_02125</name>
</gene>
<proteinExistence type="predicted"/>
<evidence type="ECO:0000313" key="2">
    <source>
        <dbReference type="EMBL" id="AZQ11212.1"/>
    </source>
</evidence>
<dbReference type="InterPro" id="IPR007077">
    <property type="entry name" value="TfoX_C"/>
</dbReference>
<feature type="domain" description="TfoX C-terminal" evidence="1">
    <location>
        <begin position="52"/>
        <end position="127"/>
    </location>
</feature>
<dbReference type="Proteomes" id="UP000278437">
    <property type="component" value="Chromosome"/>
</dbReference>
<dbReference type="PANTHER" id="PTHR36121">
    <property type="entry name" value="PROTEIN SXY"/>
    <property type="match status" value="1"/>
</dbReference>
<accession>A0ABM7DB97</accession>
<reference evidence="3" key="1">
    <citation type="submission" date="2017-03" db="EMBL/GenBank/DDBJ databases">
        <title>Full genome sequence of a non-lethal Shewanella isolate that potentiates virulence of Vibio parahaemolyticus causing acute hepatopancreatic necrosis disease (AHPND) in shrimp.</title>
        <authorList>
            <person name="Prachumwat A."/>
            <person name="Sritunyalucksana K."/>
        </authorList>
    </citation>
    <scope>NUCLEOTIDE SEQUENCE [LARGE SCALE GENOMIC DNA]</scope>
    <source>
        <strain evidence="3">TH2012</strain>
    </source>
</reference>
<dbReference type="PANTHER" id="PTHR36121:SF1">
    <property type="entry name" value="PROTEIN SXY"/>
    <property type="match status" value="1"/>
</dbReference>
<dbReference type="Gene3D" id="1.10.150.20">
    <property type="entry name" value="5' to 3' exonuclease, C-terminal subdomain"/>
    <property type="match status" value="1"/>
</dbReference>